<dbReference type="Proteomes" id="UP001202328">
    <property type="component" value="Unassembled WGS sequence"/>
</dbReference>
<comment type="caution">
    <text evidence="4">The sequence shown here is derived from an EMBL/GenBank/DDBJ whole genome shotgun (WGS) entry which is preliminary data.</text>
</comment>
<dbReference type="Gene3D" id="3.30.40.10">
    <property type="entry name" value="Zinc/RING finger domain, C3HC4 (zinc finger)"/>
    <property type="match status" value="1"/>
</dbReference>
<dbReference type="PANTHER" id="PTHR22765">
    <property type="entry name" value="RING FINGER AND PROTEASE ASSOCIATED DOMAIN-CONTAINING"/>
    <property type="match status" value="1"/>
</dbReference>
<accession>A0AAD4T4X4</accession>
<evidence type="ECO:0000259" key="3">
    <source>
        <dbReference type="PROSITE" id="PS50089"/>
    </source>
</evidence>
<dbReference type="GO" id="GO:0006511">
    <property type="term" value="P:ubiquitin-dependent protein catabolic process"/>
    <property type="evidence" value="ECO:0007669"/>
    <property type="project" value="TreeGrafter"/>
</dbReference>
<dbReference type="InterPro" id="IPR001841">
    <property type="entry name" value="Znf_RING"/>
</dbReference>
<keyword evidence="1" id="KW-0479">Metal-binding</keyword>
<dbReference type="AlphaFoldDB" id="A0AAD4T4X4"/>
<proteinExistence type="predicted"/>
<gene>
    <name evidence="4" type="ORF">MKW98_001862</name>
</gene>
<keyword evidence="1" id="KW-0862">Zinc</keyword>
<name>A0AAD4T4X4_9MAGN</name>
<evidence type="ECO:0000256" key="1">
    <source>
        <dbReference type="PROSITE-ProRule" id="PRU00175"/>
    </source>
</evidence>
<dbReference type="InterPro" id="IPR013083">
    <property type="entry name" value="Znf_RING/FYVE/PHD"/>
</dbReference>
<dbReference type="GO" id="GO:0008270">
    <property type="term" value="F:zinc ion binding"/>
    <property type="evidence" value="ECO:0007669"/>
    <property type="project" value="UniProtKB-KW"/>
</dbReference>
<dbReference type="PROSITE" id="PS50089">
    <property type="entry name" value="ZF_RING_2"/>
    <property type="match status" value="1"/>
</dbReference>
<keyword evidence="5" id="KW-1185">Reference proteome</keyword>
<protein>
    <recommendedName>
        <fullName evidence="3">RING-type domain-containing protein</fullName>
    </recommendedName>
</protein>
<dbReference type="GO" id="GO:0061630">
    <property type="term" value="F:ubiquitin protein ligase activity"/>
    <property type="evidence" value="ECO:0007669"/>
    <property type="project" value="TreeGrafter"/>
</dbReference>
<feature type="region of interest" description="Disordered" evidence="2">
    <location>
        <begin position="98"/>
        <end position="128"/>
    </location>
</feature>
<dbReference type="SMART" id="SM00184">
    <property type="entry name" value="RING"/>
    <property type="match status" value="1"/>
</dbReference>
<organism evidence="4 5">
    <name type="scientific">Papaver atlanticum</name>
    <dbReference type="NCBI Taxonomy" id="357466"/>
    <lineage>
        <taxon>Eukaryota</taxon>
        <taxon>Viridiplantae</taxon>
        <taxon>Streptophyta</taxon>
        <taxon>Embryophyta</taxon>
        <taxon>Tracheophyta</taxon>
        <taxon>Spermatophyta</taxon>
        <taxon>Magnoliopsida</taxon>
        <taxon>Ranunculales</taxon>
        <taxon>Papaveraceae</taxon>
        <taxon>Papaveroideae</taxon>
        <taxon>Papaver</taxon>
    </lineage>
</organism>
<evidence type="ECO:0000313" key="5">
    <source>
        <dbReference type="Proteomes" id="UP001202328"/>
    </source>
</evidence>
<keyword evidence="1" id="KW-0863">Zinc-finger</keyword>
<dbReference type="CDD" id="cd16454">
    <property type="entry name" value="RING-H2_PA-TM-RING"/>
    <property type="match status" value="1"/>
</dbReference>
<dbReference type="SUPFAM" id="SSF57850">
    <property type="entry name" value="RING/U-box"/>
    <property type="match status" value="1"/>
</dbReference>
<dbReference type="Pfam" id="PF13639">
    <property type="entry name" value="zf-RING_2"/>
    <property type="match status" value="1"/>
</dbReference>
<reference evidence="4" key="1">
    <citation type="submission" date="2022-04" db="EMBL/GenBank/DDBJ databases">
        <title>A functionally conserved STORR gene fusion in Papaver species that diverged 16.8 million years ago.</title>
        <authorList>
            <person name="Catania T."/>
        </authorList>
    </citation>
    <scope>NUCLEOTIDE SEQUENCE</scope>
    <source>
        <strain evidence="4">S-188037</strain>
    </source>
</reference>
<sequence length="202" mass="23346">MVLAQTKSLKVFSYIEREEYRCISVIIQVKVVFTESSSTAMAGMLPGVELARRRRTSHHFFDSNCRDSTRHQRIDTSSTMDEAAHKARRRLEEKLRGLAPSSRRNTVLQTNNNNNSNEGRSSRPAKEVRKEVVVVGTKFAQLERMNSQREVCSICLEEFGTQRQVMHLPCFHKYHSDCLQPWLTNHSHCPYCRTQVHPQSLP</sequence>
<evidence type="ECO:0000313" key="4">
    <source>
        <dbReference type="EMBL" id="KAI3937291.1"/>
    </source>
</evidence>
<dbReference type="InterPro" id="IPR051826">
    <property type="entry name" value="E3_ubiquitin-ligase_domain"/>
</dbReference>
<dbReference type="PANTHER" id="PTHR22765:SF460">
    <property type="entry name" value="RING-TYPE E3 UBIQUITIN TRANSFERASE"/>
    <property type="match status" value="1"/>
</dbReference>
<dbReference type="EMBL" id="JAJJMB010005785">
    <property type="protein sequence ID" value="KAI3937291.1"/>
    <property type="molecule type" value="Genomic_DNA"/>
</dbReference>
<feature type="domain" description="RING-type" evidence="3">
    <location>
        <begin position="152"/>
        <end position="193"/>
    </location>
</feature>
<evidence type="ECO:0000256" key="2">
    <source>
        <dbReference type="SAM" id="MobiDB-lite"/>
    </source>
</evidence>